<evidence type="ECO:0000256" key="2">
    <source>
        <dbReference type="ARBA" id="ARBA00008540"/>
    </source>
</evidence>
<keyword evidence="8 9" id="KW-0472">Membrane</keyword>
<dbReference type="EMBL" id="UAUE01000026">
    <property type="protein sequence ID" value="SPZ00694.1"/>
    <property type="molecule type" value="Genomic_DNA"/>
</dbReference>
<gene>
    <name evidence="10" type="primary">brnQ_2</name>
    <name evidence="10" type="ORF">NCTC10975_03732</name>
</gene>
<reference evidence="10 11" key="1">
    <citation type="submission" date="2018-06" db="EMBL/GenBank/DDBJ databases">
        <authorList>
            <consortium name="Pathogen Informatics"/>
            <person name="Doyle S."/>
        </authorList>
    </citation>
    <scope>NUCLEOTIDE SEQUENCE [LARGE SCALE GENOMIC DNA]</scope>
    <source>
        <strain evidence="10 11">NCTC10975</strain>
    </source>
</reference>
<evidence type="ECO:0000313" key="11">
    <source>
        <dbReference type="Proteomes" id="UP000251485"/>
    </source>
</evidence>
<organism evidence="10 11">
    <name type="scientific">Proteus mirabilis</name>
    <dbReference type="NCBI Taxonomy" id="584"/>
    <lineage>
        <taxon>Bacteria</taxon>
        <taxon>Pseudomonadati</taxon>
        <taxon>Pseudomonadota</taxon>
        <taxon>Gammaproteobacteria</taxon>
        <taxon>Enterobacterales</taxon>
        <taxon>Morganellaceae</taxon>
        <taxon>Proteus</taxon>
    </lineage>
</organism>
<evidence type="ECO:0000256" key="9">
    <source>
        <dbReference type="RuleBase" id="RU362122"/>
    </source>
</evidence>
<dbReference type="Proteomes" id="UP000251485">
    <property type="component" value="Unassembled WGS sequence"/>
</dbReference>
<dbReference type="PANTHER" id="PTHR30588">
    <property type="entry name" value="BRANCHED-CHAIN AMINO ACID TRANSPORT SYSTEM 2 CARRIER PROTEIN"/>
    <property type="match status" value="1"/>
</dbReference>
<sequence>MPPPRTATVSFKVGIAPLVGDSDIALLIYSVIYFLIVIGISLYPGKLLDSVGHILAPIKILALAVLGLAALFWPAGTPIPATQAYQDMAFTQGFINGYLTMDTLGAMVFGIVIVNAARSRGIDNSSLLTRYTMWAGIIAGVLLTAIYLSLFKLGSASGSIIPEAKDGADILHAYVQHTFGNFGSFFLALLIFLACMVTAVGLTCACAEFF</sequence>
<feature type="transmembrane region" description="Helical" evidence="9">
    <location>
        <begin position="24"/>
        <end position="43"/>
    </location>
</feature>
<dbReference type="GO" id="GO:0005886">
    <property type="term" value="C:plasma membrane"/>
    <property type="evidence" value="ECO:0007669"/>
    <property type="project" value="UniProtKB-SubCell"/>
</dbReference>
<dbReference type="InterPro" id="IPR004685">
    <property type="entry name" value="Brnchd-chn_aa_trnsp_Livcs"/>
</dbReference>
<dbReference type="GO" id="GO:0005304">
    <property type="term" value="F:L-valine transmembrane transporter activity"/>
    <property type="evidence" value="ECO:0007669"/>
    <property type="project" value="TreeGrafter"/>
</dbReference>
<feature type="transmembrane region" description="Helical" evidence="9">
    <location>
        <begin position="95"/>
        <end position="116"/>
    </location>
</feature>
<evidence type="ECO:0000256" key="1">
    <source>
        <dbReference type="ARBA" id="ARBA00004651"/>
    </source>
</evidence>
<keyword evidence="7 9" id="KW-1133">Transmembrane helix</keyword>
<keyword evidence="4" id="KW-1003">Cell membrane</keyword>
<comment type="subcellular location">
    <subcellularLocation>
        <location evidence="9">Cell inner membrane</location>
        <topology evidence="9">Multi-pass membrane protein</topology>
    </subcellularLocation>
    <subcellularLocation>
        <location evidence="1">Cell membrane</location>
        <topology evidence="1">Multi-pass membrane protein</topology>
    </subcellularLocation>
</comment>
<evidence type="ECO:0000313" key="10">
    <source>
        <dbReference type="EMBL" id="SPZ00694.1"/>
    </source>
</evidence>
<keyword evidence="3 9" id="KW-0813">Transport</keyword>
<feature type="transmembrane region" description="Helical" evidence="9">
    <location>
        <begin position="185"/>
        <end position="207"/>
    </location>
</feature>
<feature type="transmembrane region" description="Helical" evidence="9">
    <location>
        <begin position="55"/>
        <end position="75"/>
    </location>
</feature>
<evidence type="ECO:0000256" key="6">
    <source>
        <dbReference type="ARBA" id="ARBA00022970"/>
    </source>
</evidence>
<proteinExistence type="inferred from homology"/>
<protein>
    <recommendedName>
        <fullName evidence="9">Branched-chain amino acid transport system carrier protein</fullName>
    </recommendedName>
</protein>
<dbReference type="GO" id="GO:0015818">
    <property type="term" value="P:isoleucine transport"/>
    <property type="evidence" value="ECO:0007669"/>
    <property type="project" value="TreeGrafter"/>
</dbReference>
<evidence type="ECO:0000256" key="5">
    <source>
        <dbReference type="ARBA" id="ARBA00022692"/>
    </source>
</evidence>
<evidence type="ECO:0000256" key="4">
    <source>
        <dbReference type="ARBA" id="ARBA00022475"/>
    </source>
</evidence>
<feature type="transmembrane region" description="Helical" evidence="9">
    <location>
        <begin position="128"/>
        <end position="150"/>
    </location>
</feature>
<dbReference type="Pfam" id="PF05525">
    <property type="entry name" value="Branch_AA_trans"/>
    <property type="match status" value="1"/>
</dbReference>
<keyword evidence="6 9" id="KW-0029">Amino-acid transport</keyword>
<evidence type="ECO:0000256" key="3">
    <source>
        <dbReference type="ARBA" id="ARBA00022448"/>
    </source>
</evidence>
<comment type="similarity">
    <text evidence="2 9">Belongs to the branched chain amino acid transporter family.</text>
</comment>
<evidence type="ECO:0000256" key="7">
    <source>
        <dbReference type="ARBA" id="ARBA00022989"/>
    </source>
</evidence>
<comment type="caution">
    <text evidence="9">Lacks conserved residue(s) required for the propagation of feature annotation.</text>
</comment>
<dbReference type="NCBIfam" id="TIGR00796">
    <property type="entry name" value="livcs"/>
    <property type="match status" value="1"/>
</dbReference>
<accession>A0A2X2C025</accession>
<dbReference type="PANTHER" id="PTHR30588:SF0">
    <property type="entry name" value="BRANCHED-CHAIN AMINO ACID PERMEASE BRNQ"/>
    <property type="match status" value="1"/>
</dbReference>
<keyword evidence="5 9" id="KW-0812">Transmembrane</keyword>
<dbReference type="AlphaFoldDB" id="A0A2X2C025"/>
<comment type="function">
    <text evidence="9">Component of the transport system for branched-chain amino acids.</text>
</comment>
<dbReference type="GO" id="GO:0015188">
    <property type="term" value="F:L-isoleucine transmembrane transporter activity"/>
    <property type="evidence" value="ECO:0007669"/>
    <property type="project" value="TreeGrafter"/>
</dbReference>
<name>A0A2X2C025_PROMI</name>
<dbReference type="GO" id="GO:0015820">
    <property type="term" value="P:L-leucine transport"/>
    <property type="evidence" value="ECO:0007669"/>
    <property type="project" value="TreeGrafter"/>
</dbReference>
<dbReference type="GO" id="GO:0015190">
    <property type="term" value="F:L-leucine transmembrane transporter activity"/>
    <property type="evidence" value="ECO:0007669"/>
    <property type="project" value="TreeGrafter"/>
</dbReference>
<evidence type="ECO:0000256" key="8">
    <source>
        <dbReference type="ARBA" id="ARBA00023136"/>
    </source>
</evidence>